<name>A0A239HMS5_EKHLU</name>
<dbReference type="Pfam" id="PF01841">
    <property type="entry name" value="Transglut_core"/>
    <property type="match status" value="1"/>
</dbReference>
<feature type="domain" description="DUF3857" evidence="2">
    <location>
        <begin position="69"/>
        <end position="210"/>
    </location>
</feature>
<dbReference type="InterPro" id="IPR002931">
    <property type="entry name" value="Transglutaminase-like"/>
</dbReference>
<evidence type="ECO:0000313" key="4">
    <source>
        <dbReference type="Proteomes" id="UP000198393"/>
    </source>
</evidence>
<dbReference type="Gene3D" id="2.60.120.1130">
    <property type="match status" value="1"/>
</dbReference>
<evidence type="ECO:0000259" key="2">
    <source>
        <dbReference type="Pfam" id="PF12969"/>
    </source>
</evidence>
<dbReference type="Gene3D" id="3.10.620.30">
    <property type="match status" value="1"/>
</dbReference>
<dbReference type="Proteomes" id="UP000198393">
    <property type="component" value="Unassembled WGS sequence"/>
</dbReference>
<evidence type="ECO:0000313" key="3">
    <source>
        <dbReference type="EMBL" id="SNS81564.1"/>
    </source>
</evidence>
<reference evidence="3 4" key="1">
    <citation type="submission" date="2017-06" db="EMBL/GenBank/DDBJ databases">
        <authorList>
            <person name="Kim H.J."/>
            <person name="Triplett B.A."/>
        </authorList>
    </citation>
    <scope>NUCLEOTIDE SEQUENCE [LARGE SCALE GENOMIC DNA]</scope>
    <source>
        <strain evidence="3 4">DSM 19307</strain>
    </source>
</reference>
<protein>
    <submittedName>
        <fullName evidence="3">Transglutaminase-like superfamily protein</fullName>
    </submittedName>
</protein>
<organism evidence="3 4">
    <name type="scientific">Ekhidna lutea</name>
    <dbReference type="NCBI Taxonomy" id="447679"/>
    <lineage>
        <taxon>Bacteria</taxon>
        <taxon>Pseudomonadati</taxon>
        <taxon>Bacteroidota</taxon>
        <taxon>Cytophagia</taxon>
        <taxon>Cytophagales</taxon>
        <taxon>Reichenbachiellaceae</taxon>
        <taxon>Ekhidna</taxon>
    </lineage>
</organism>
<dbReference type="AlphaFoldDB" id="A0A239HMS5"/>
<accession>A0A239HMS5</accession>
<dbReference type="Pfam" id="PF12969">
    <property type="entry name" value="DUF3857"/>
    <property type="match status" value="1"/>
</dbReference>
<proteinExistence type="predicted"/>
<evidence type="ECO:0000259" key="1">
    <source>
        <dbReference type="Pfam" id="PF01841"/>
    </source>
</evidence>
<dbReference type="InterPro" id="IPR024618">
    <property type="entry name" value="DUF3857"/>
</dbReference>
<gene>
    <name evidence="3" type="ORF">SAMN05421640_1353</name>
</gene>
<feature type="domain" description="Transglutaminase-like" evidence="1">
    <location>
        <begin position="322"/>
        <end position="394"/>
    </location>
</feature>
<sequence>MKNLISLFTLFFLFHVSIAQDINSRWGKVSKEELQMTQCPFDSTADAMVLSKTGELTFSYSDEKGWRYSIEVTKRVKIFNADGKSYGDISIKVYDPVSGNNREEIAAVKGVTYNLVGGKIDKTKLSNDMEFETRLSDYRSETSFAMPNVNEGSVIEYKYTLTSDYISNLYEWHFQEEIPVNYVKYRMTVPEFFIYSHNMVGNVISVETEQSRRDETITYMYTHMAQGAAPTKKQATMNSNSFVSKMEASKILALQDEPMMNNKSNLPSRIESQLIATDFPGQHYESVAQTYDDFSKTLISRSSFGGIIKRGGFAKEQIEALGGEDDETKMVKLYNWLRDDITFNNVYGFTSDNAKRKLIQSGEGTVADINLTLVSVLREAGFEAHPVILSTRGNGIPHPVYPNYEDFNYVIACIVKDDYLIYADAASSLPFGVLPSRCLNGKGWLVKEVGSQWIDLKTNTRESYVVQSDISVSEGTLNRKTLVKFDDYALYRQRGAYLKDKEEYSEKLANNFTSENVTVDVEDEEGLRLQIESSNELGEDFIYLDPFQYGVIKENPFKRDTRFSNVDFPYGSSRKVIVNLEIPEGYTIEIPEATAIALPNGGGRFVYTVQKNGNRVTILSQFLLKQTIFSAEEYPVLKQFYQLMADKNSEPVVLQKI</sequence>
<dbReference type="EMBL" id="FZPD01000002">
    <property type="protein sequence ID" value="SNS81564.1"/>
    <property type="molecule type" value="Genomic_DNA"/>
</dbReference>
<dbReference type="Gene3D" id="2.60.40.3140">
    <property type="match status" value="1"/>
</dbReference>
<keyword evidence="4" id="KW-1185">Reference proteome</keyword>
<dbReference type="RefSeq" id="WP_089356093.1">
    <property type="nucleotide sequence ID" value="NZ_FZPD01000002.1"/>
</dbReference>
<dbReference type="OrthoDB" id="98874at2"/>